<dbReference type="PROSITE" id="PS50297">
    <property type="entry name" value="ANK_REP_REGION"/>
    <property type="match status" value="1"/>
</dbReference>
<protein>
    <submittedName>
        <fullName evidence="3">Ankyrin-1</fullName>
    </submittedName>
</protein>
<dbReference type="InterPro" id="IPR002110">
    <property type="entry name" value="Ankyrin_rpt"/>
</dbReference>
<organism evidence="3 4">
    <name type="scientific">Fasciola hepatica</name>
    <name type="common">Liver fluke</name>
    <dbReference type="NCBI Taxonomy" id="6192"/>
    <lineage>
        <taxon>Eukaryota</taxon>
        <taxon>Metazoa</taxon>
        <taxon>Spiralia</taxon>
        <taxon>Lophotrochozoa</taxon>
        <taxon>Platyhelminthes</taxon>
        <taxon>Trematoda</taxon>
        <taxon>Digenea</taxon>
        <taxon>Plagiorchiida</taxon>
        <taxon>Echinostomata</taxon>
        <taxon>Echinostomatoidea</taxon>
        <taxon>Fasciolidae</taxon>
        <taxon>Fasciola</taxon>
    </lineage>
</organism>
<dbReference type="SUPFAM" id="SSF48403">
    <property type="entry name" value="Ankyrin repeat"/>
    <property type="match status" value="1"/>
</dbReference>
<dbReference type="Proteomes" id="UP000230066">
    <property type="component" value="Unassembled WGS sequence"/>
</dbReference>
<dbReference type="SMART" id="SM00248">
    <property type="entry name" value="ANK"/>
    <property type="match status" value="3"/>
</dbReference>
<dbReference type="InterPro" id="IPR036770">
    <property type="entry name" value="Ankyrin_rpt-contain_sf"/>
</dbReference>
<dbReference type="EMBL" id="JXXN02006417">
    <property type="protein sequence ID" value="THD19441.1"/>
    <property type="molecule type" value="Genomic_DNA"/>
</dbReference>
<dbReference type="AlphaFoldDB" id="A0A2H1BUN0"/>
<comment type="caution">
    <text evidence="3">The sequence shown here is derived from an EMBL/GenBank/DDBJ whole genome shotgun (WGS) entry which is preliminary data.</text>
</comment>
<evidence type="ECO:0000313" key="3">
    <source>
        <dbReference type="EMBL" id="THD19441.1"/>
    </source>
</evidence>
<evidence type="ECO:0000256" key="1">
    <source>
        <dbReference type="ARBA" id="ARBA00022737"/>
    </source>
</evidence>
<proteinExistence type="predicted"/>
<dbReference type="Pfam" id="PF13637">
    <property type="entry name" value="Ank_4"/>
    <property type="match status" value="1"/>
</dbReference>
<sequence>MNAKNPEDIYDLTELISKGGMEKIGKRLTEFPELCHWQDDAGDYVAHVACQHARSDVVMLLGRLDYNFDTEYNSAGFLPIHTACYYGNIDCVLALKLCGADLNALTESDHWTPLHIACRIGYLPLIHVLLRAGVRINVRDAFNQTPQDVALANGLEKVLLMIDAHKNAPQNSCTCIQFLPMREQS</sequence>
<name>A0A2H1BUN0_FASHE</name>
<dbReference type="PANTHER" id="PTHR24198:SF165">
    <property type="entry name" value="ANKYRIN REPEAT-CONTAINING PROTEIN-RELATED"/>
    <property type="match status" value="1"/>
</dbReference>
<gene>
    <name evidence="3" type="ORF">D915_009745</name>
</gene>
<reference evidence="3" key="1">
    <citation type="submission" date="2019-03" db="EMBL/GenBank/DDBJ databases">
        <title>Improved annotation for the trematode Fasciola hepatica.</title>
        <authorList>
            <person name="Choi Y.-J."/>
            <person name="Martin J."/>
            <person name="Mitreva M."/>
        </authorList>
    </citation>
    <scope>NUCLEOTIDE SEQUENCE [LARGE SCALE GENOMIC DNA]</scope>
</reference>
<keyword evidence="1" id="KW-0677">Repeat</keyword>
<accession>A0A2H1BUN0</accession>
<dbReference type="PROSITE" id="PS50088">
    <property type="entry name" value="ANK_REPEAT"/>
    <property type="match status" value="2"/>
</dbReference>
<keyword evidence="2" id="KW-0040">ANK repeat</keyword>
<evidence type="ECO:0000313" key="4">
    <source>
        <dbReference type="Proteomes" id="UP000230066"/>
    </source>
</evidence>
<dbReference type="Gene3D" id="1.25.40.20">
    <property type="entry name" value="Ankyrin repeat-containing domain"/>
    <property type="match status" value="1"/>
</dbReference>
<evidence type="ECO:0000256" key="2">
    <source>
        <dbReference type="ARBA" id="ARBA00023043"/>
    </source>
</evidence>
<keyword evidence="4" id="KW-1185">Reference proteome</keyword>
<dbReference type="PANTHER" id="PTHR24198">
    <property type="entry name" value="ANKYRIN REPEAT AND PROTEIN KINASE DOMAIN-CONTAINING PROTEIN"/>
    <property type="match status" value="1"/>
</dbReference>